<sequence length="459" mass="52510">MLVLPFVLEYFDNPDLLLCRSISKTSKQIVDQTIQSYWISSEETFKVHFEDSARLGSFHLAVDAVSDGFVFTSKQDVETFIKTLNLQKHLNKDQNLNQNKNNEAISNPFLTRSITIHVDTPMSPQEEVLYQQFFQSLQLLLSTYGRFIHRLNGVVWDIMNETQGITKMIHYLHQVPNLKILEIAAESFTGEEIEVMGLPPLPPLKDLEYLDVSDMVAQSVATLFTQTYGTQLTTLVCEGSWLKLASIEEPVLKTLFPKLKRLRLEGVYPTTLSKLSNVNWPLEILHFDTFETEEETAVEIDKKTEQLILNAVRNFSQTLTQLEIYADLTKLPQPQLADDDKDEEEAEAPLEEDVEVMPKLKILISEVSNMGSTLFWNFILSKCKRIEEIHFNTKDSNFENPMEVAKPAFDKLPNLEKIYFWSDPEEEDEVQRAVLTRAKSSSLSSTPTENPGVSQCQKS</sequence>
<proteinExistence type="predicted"/>
<gene>
    <name evidence="2" type="ORF">ODALV1_LOCUS30987</name>
</gene>
<name>A0ABP1S923_9HEXA</name>
<organism evidence="2 3">
    <name type="scientific">Orchesella dallaii</name>
    <dbReference type="NCBI Taxonomy" id="48710"/>
    <lineage>
        <taxon>Eukaryota</taxon>
        <taxon>Metazoa</taxon>
        <taxon>Ecdysozoa</taxon>
        <taxon>Arthropoda</taxon>
        <taxon>Hexapoda</taxon>
        <taxon>Collembola</taxon>
        <taxon>Entomobryomorpha</taxon>
        <taxon>Entomobryoidea</taxon>
        <taxon>Orchesellidae</taxon>
        <taxon>Orchesellinae</taxon>
        <taxon>Orchesella</taxon>
    </lineage>
</organism>
<protein>
    <recommendedName>
        <fullName evidence="4">F-box domain-containing protein</fullName>
    </recommendedName>
</protein>
<feature type="region of interest" description="Disordered" evidence="1">
    <location>
        <begin position="437"/>
        <end position="459"/>
    </location>
</feature>
<evidence type="ECO:0000313" key="2">
    <source>
        <dbReference type="EMBL" id="CAL8146946.1"/>
    </source>
</evidence>
<feature type="compositionally biased region" description="Polar residues" evidence="1">
    <location>
        <begin position="438"/>
        <end position="459"/>
    </location>
</feature>
<evidence type="ECO:0008006" key="4">
    <source>
        <dbReference type="Google" id="ProtNLM"/>
    </source>
</evidence>
<evidence type="ECO:0000313" key="3">
    <source>
        <dbReference type="Proteomes" id="UP001642540"/>
    </source>
</evidence>
<dbReference type="Gene3D" id="3.80.10.10">
    <property type="entry name" value="Ribonuclease Inhibitor"/>
    <property type="match status" value="1"/>
</dbReference>
<dbReference type="Proteomes" id="UP001642540">
    <property type="component" value="Unassembled WGS sequence"/>
</dbReference>
<comment type="caution">
    <text evidence="2">The sequence shown here is derived from an EMBL/GenBank/DDBJ whole genome shotgun (WGS) entry which is preliminary data.</text>
</comment>
<keyword evidence="3" id="KW-1185">Reference proteome</keyword>
<dbReference type="SUPFAM" id="SSF52058">
    <property type="entry name" value="L domain-like"/>
    <property type="match status" value="1"/>
</dbReference>
<accession>A0ABP1S923</accession>
<reference evidence="2 3" key="1">
    <citation type="submission" date="2024-08" db="EMBL/GenBank/DDBJ databases">
        <authorList>
            <person name="Cucini C."/>
            <person name="Frati F."/>
        </authorList>
    </citation>
    <scope>NUCLEOTIDE SEQUENCE [LARGE SCALE GENOMIC DNA]</scope>
</reference>
<evidence type="ECO:0000256" key="1">
    <source>
        <dbReference type="SAM" id="MobiDB-lite"/>
    </source>
</evidence>
<dbReference type="InterPro" id="IPR032675">
    <property type="entry name" value="LRR_dom_sf"/>
</dbReference>
<dbReference type="EMBL" id="CAXLJM020000164">
    <property type="protein sequence ID" value="CAL8146946.1"/>
    <property type="molecule type" value="Genomic_DNA"/>
</dbReference>